<dbReference type="Gene3D" id="1.10.287.130">
    <property type="match status" value="1"/>
</dbReference>
<dbReference type="PANTHER" id="PTHR45339">
    <property type="entry name" value="HYBRID SIGNAL TRANSDUCTION HISTIDINE KINASE J"/>
    <property type="match status" value="1"/>
</dbReference>
<dbReference type="InterPro" id="IPR013655">
    <property type="entry name" value="PAS_fold_3"/>
</dbReference>
<feature type="domain" description="Response regulatory" evidence="8">
    <location>
        <begin position="794"/>
        <end position="908"/>
    </location>
</feature>
<dbReference type="EC" id="2.7.13.3" evidence="2"/>
<dbReference type="InterPro" id="IPR000014">
    <property type="entry name" value="PAS"/>
</dbReference>
<dbReference type="Pfam" id="PF00072">
    <property type="entry name" value="Response_reg"/>
    <property type="match status" value="1"/>
</dbReference>
<dbReference type="CDD" id="cd16922">
    <property type="entry name" value="HATPase_EvgS-ArcB-TorS-like"/>
    <property type="match status" value="1"/>
</dbReference>
<evidence type="ECO:0000256" key="6">
    <source>
        <dbReference type="PROSITE-ProRule" id="PRU00703"/>
    </source>
</evidence>
<dbReference type="SMART" id="SM00091">
    <property type="entry name" value="PAS"/>
    <property type="match status" value="2"/>
</dbReference>
<dbReference type="Proteomes" id="UP000190064">
    <property type="component" value="Unassembled WGS sequence"/>
</dbReference>
<dbReference type="SUPFAM" id="SSF55785">
    <property type="entry name" value="PYP-like sensor domain (PAS domain)"/>
    <property type="match status" value="2"/>
</dbReference>
<dbReference type="Pfam" id="PF00571">
    <property type="entry name" value="CBS"/>
    <property type="match status" value="1"/>
</dbReference>
<evidence type="ECO:0000259" key="8">
    <source>
        <dbReference type="PROSITE" id="PS50110"/>
    </source>
</evidence>
<dbReference type="InterPro" id="IPR003661">
    <property type="entry name" value="HisK_dim/P_dom"/>
</dbReference>
<evidence type="ECO:0000256" key="1">
    <source>
        <dbReference type="ARBA" id="ARBA00000085"/>
    </source>
</evidence>
<dbReference type="PROSITE" id="PS51371">
    <property type="entry name" value="CBS"/>
    <property type="match status" value="1"/>
</dbReference>
<dbReference type="PROSITE" id="PS50112">
    <property type="entry name" value="PAS"/>
    <property type="match status" value="1"/>
</dbReference>
<evidence type="ECO:0000259" key="10">
    <source>
        <dbReference type="PROSITE" id="PS50113"/>
    </source>
</evidence>
<dbReference type="PROSITE" id="PS50113">
    <property type="entry name" value="PAC"/>
    <property type="match status" value="1"/>
</dbReference>
<dbReference type="SMART" id="SM00388">
    <property type="entry name" value="HisKA"/>
    <property type="match status" value="1"/>
</dbReference>
<dbReference type="InterPro" id="IPR003594">
    <property type="entry name" value="HATPase_dom"/>
</dbReference>
<dbReference type="InterPro" id="IPR001789">
    <property type="entry name" value="Sig_transdc_resp-reg_receiver"/>
</dbReference>
<feature type="domain" description="PAC" evidence="10">
    <location>
        <begin position="347"/>
        <end position="400"/>
    </location>
</feature>
<evidence type="ECO:0000256" key="2">
    <source>
        <dbReference type="ARBA" id="ARBA00012438"/>
    </source>
</evidence>
<dbReference type="EMBL" id="MTSD02000002">
    <property type="protein sequence ID" value="OOV87806.1"/>
    <property type="molecule type" value="Genomic_DNA"/>
</dbReference>
<evidence type="ECO:0000256" key="3">
    <source>
        <dbReference type="ARBA" id="ARBA00022553"/>
    </source>
</evidence>
<dbReference type="SMART" id="SM00116">
    <property type="entry name" value="CBS"/>
    <property type="match status" value="3"/>
</dbReference>
<dbReference type="InterPro" id="IPR035965">
    <property type="entry name" value="PAS-like_dom_sf"/>
</dbReference>
<dbReference type="Pfam" id="PF02518">
    <property type="entry name" value="HATPase_c"/>
    <property type="match status" value="1"/>
</dbReference>
<evidence type="ECO:0000259" key="11">
    <source>
        <dbReference type="PROSITE" id="PS51371"/>
    </source>
</evidence>
<feature type="domain" description="CBS" evidence="11">
    <location>
        <begin position="137"/>
        <end position="192"/>
    </location>
</feature>
<dbReference type="CDD" id="cd00130">
    <property type="entry name" value="PAS"/>
    <property type="match status" value="2"/>
</dbReference>
<dbReference type="PRINTS" id="PR00344">
    <property type="entry name" value="BCTRLSENSOR"/>
</dbReference>
<protein>
    <recommendedName>
        <fullName evidence="2">histidine kinase</fullName>
        <ecNumber evidence="2">2.7.13.3</ecNumber>
    </recommendedName>
</protein>
<dbReference type="InterPro" id="IPR011006">
    <property type="entry name" value="CheY-like_superfamily"/>
</dbReference>
<evidence type="ECO:0000313" key="13">
    <source>
        <dbReference type="Proteomes" id="UP000190064"/>
    </source>
</evidence>
<dbReference type="InterPro" id="IPR000700">
    <property type="entry name" value="PAS-assoc_C"/>
</dbReference>
<dbReference type="CDD" id="cd17546">
    <property type="entry name" value="REC_hyHK_CKI1_RcsC-like"/>
    <property type="match status" value="1"/>
</dbReference>
<reference evidence="12" key="1">
    <citation type="submission" date="2017-02" db="EMBL/GenBank/DDBJ databases">
        <title>Draft Genome Sequence of the Salt Water Bacterium Oceanospirillum linum ATCC 11336.</title>
        <authorList>
            <person name="Trachtenberg A.M."/>
            <person name="Carney J.G."/>
            <person name="Linnane J.D."/>
            <person name="Rheaume B.A."/>
            <person name="Pitts N.L."/>
            <person name="Mykles D.L."/>
            <person name="Maclea K.S."/>
        </authorList>
    </citation>
    <scope>NUCLEOTIDE SEQUENCE [LARGE SCALE GENOMIC DNA]</scope>
    <source>
        <strain evidence="12">ATCC 11336</strain>
    </source>
</reference>
<proteinExistence type="predicted"/>
<dbReference type="SMART" id="SM00448">
    <property type="entry name" value="REC"/>
    <property type="match status" value="1"/>
</dbReference>
<dbReference type="SMART" id="SM00387">
    <property type="entry name" value="HATPase_c"/>
    <property type="match status" value="1"/>
</dbReference>
<dbReference type="AlphaFoldDB" id="A0A1T1HDB1"/>
<dbReference type="InterPro" id="IPR001610">
    <property type="entry name" value="PAC"/>
</dbReference>
<dbReference type="STRING" id="966.BTA35_0207335"/>
<accession>A0A1T1HDB1</accession>
<feature type="modified residue" description="4-aspartylphosphate" evidence="5">
    <location>
        <position position="843"/>
    </location>
</feature>
<dbReference type="SUPFAM" id="SSF52172">
    <property type="entry name" value="CheY-like"/>
    <property type="match status" value="1"/>
</dbReference>
<evidence type="ECO:0000256" key="5">
    <source>
        <dbReference type="PROSITE-ProRule" id="PRU00169"/>
    </source>
</evidence>
<dbReference type="GO" id="GO:0000155">
    <property type="term" value="F:phosphorelay sensor kinase activity"/>
    <property type="evidence" value="ECO:0007669"/>
    <property type="project" value="InterPro"/>
</dbReference>
<dbReference type="CDD" id="cd00082">
    <property type="entry name" value="HisKA"/>
    <property type="match status" value="1"/>
</dbReference>
<dbReference type="Gene3D" id="3.10.580.10">
    <property type="entry name" value="CBS-domain"/>
    <property type="match status" value="2"/>
</dbReference>
<feature type="domain" description="PAS" evidence="9">
    <location>
        <begin position="271"/>
        <end position="343"/>
    </location>
</feature>
<keyword evidence="3 5" id="KW-0597">Phosphoprotein</keyword>
<keyword evidence="4" id="KW-0902">Two-component regulatory system</keyword>
<dbReference type="PANTHER" id="PTHR45339:SF1">
    <property type="entry name" value="HYBRID SIGNAL TRANSDUCTION HISTIDINE KINASE J"/>
    <property type="match status" value="1"/>
</dbReference>
<dbReference type="SUPFAM" id="SSF47384">
    <property type="entry name" value="Homodimeric domain of signal transducing histidine kinase"/>
    <property type="match status" value="1"/>
</dbReference>
<evidence type="ECO:0000313" key="12">
    <source>
        <dbReference type="EMBL" id="OOV87806.1"/>
    </source>
</evidence>
<feature type="domain" description="Histidine kinase" evidence="7">
    <location>
        <begin position="542"/>
        <end position="768"/>
    </location>
</feature>
<evidence type="ECO:0000256" key="4">
    <source>
        <dbReference type="ARBA" id="ARBA00023012"/>
    </source>
</evidence>
<evidence type="ECO:0000259" key="7">
    <source>
        <dbReference type="PROSITE" id="PS50109"/>
    </source>
</evidence>
<dbReference type="InterPro" id="IPR000644">
    <property type="entry name" value="CBS_dom"/>
</dbReference>
<dbReference type="InterPro" id="IPR046342">
    <property type="entry name" value="CBS_dom_sf"/>
</dbReference>
<dbReference type="SUPFAM" id="SSF55874">
    <property type="entry name" value="ATPase domain of HSP90 chaperone/DNA topoisomerase II/histidine kinase"/>
    <property type="match status" value="1"/>
</dbReference>
<dbReference type="PROSITE" id="PS50110">
    <property type="entry name" value="RESPONSE_REGULATORY"/>
    <property type="match status" value="1"/>
</dbReference>
<dbReference type="CDD" id="cd02205">
    <property type="entry name" value="CBS_pair_SF"/>
    <property type="match status" value="1"/>
</dbReference>
<comment type="catalytic activity">
    <reaction evidence="1">
        <text>ATP + protein L-histidine = ADP + protein N-phospho-L-histidine.</text>
        <dbReference type="EC" id="2.7.13.3"/>
    </reaction>
</comment>
<dbReference type="NCBIfam" id="TIGR00229">
    <property type="entry name" value="sensory_box"/>
    <property type="match status" value="1"/>
</dbReference>
<dbReference type="InterPro" id="IPR036097">
    <property type="entry name" value="HisK_dim/P_sf"/>
</dbReference>
<dbReference type="Pfam" id="PF00512">
    <property type="entry name" value="HisKA"/>
    <property type="match status" value="1"/>
</dbReference>
<dbReference type="RefSeq" id="WP_160055116.1">
    <property type="nucleotide sequence ID" value="NZ_FXTS01000002.1"/>
</dbReference>
<dbReference type="SUPFAM" id="SSF54631">
    <property type="entry name" value="CBS-domain pair"/>
    <property type="match status" value="2"/>
</dbReference>
<dbReference type="SMART" id="SM00086">
    <property type="entry name" value="PAC"/>
    <property type="match status" value="2"/>
</dbReference>
<name>A0A1T1HDB1_OCELI</name>
<dbReference type="Gene3D" id="3.40.50.2300">
    <property type="match status" value="1"/>
</dbReference>
<organism evidence="12 13">
    <name type="scientific">Oceanospirillum linum</name>
    <dbReference type="NCBI Taxonomy" id="966"/>
    <lineage>
        <taxon>Bacteria</taxon>
        <taxon>Pseudomonadati</taxon>
        <taxon>Pseudomonadota</taxon>
        <taxon>Gammaproteobacteria</taxon>
        <taxon>Oceanospirillales</taxon>
        <taxon>Oceanospirillaceae</taxon>
        <taxon>Oceanospirillum</taxon>
    </lineage>
</organism>
<dbReference type="InterPro" id="IPR036890">
    <property type="entry name" value="HATPase_C_sf"/>
</dbReference>
<dbReference type="Gene3D" id="3.30.565.10">
    <property type="entry name" value="Histidine kinase-like ATPase, C-terminal domain"/>
    <property type="match status" value="1"/>
</dbReference>
<gene>
    <name evidence="12" type="ORF">BTA35_0207335</name>
</gene>
<dbReference type="FunFam" id="3.30.565.10:FF:000010">
    <property type="entry name" value="Sensor histidine kinase RcsC"/>
    <property type="match status" value="1"/>
</dbReference>
<dbReference type="Pfam" id="PF08447">
    <property type="entry name" value="PAS_3"/>
    <property type="match status" value="2"/>
</dbReference>
<comment type="caution">
    <text evidence="12">The sequence shown here is derived from an EMBL/GenBank/DDBJ whole genome shotgun (WGS) entry which is preliminary data.</text>
</comment>
<dbReference type="Gene3D" id="3.30.450.20">
    <property type="entry name" value="PAS domain"/>
    <property type="match status" value="2"/>
</dbReference>
<keyword evidence="13" id="KW-1185">Reference proteome</keyword>
<dbReference type="PROSITE" id="PS50109">
    <property type="entry name" value="HIS_KIN"/>
    <property type="match status" value="1"/>
</dbReference>
<sequence>MFFTPVSEIANTEVALLDDAHSVDDGLELMTREAKHALVIMGEAGLRVMSTHILISLRFAGLDFTTPLRDIGLPMAECLQRNQVLAEGAVTYSRARSELLCVVDGDSLLGVITSANIIRYMKRYAPDIKSPVRELSASNDYVQVDVGTTLKQAVLKMQTAGHSSVLVCRQMNVVGIVSHSDILPVLSLGDDQWHRPVSDFMTSPVTHISGDCLIQDVLVSFCDSHLKRLAISDQEHRITGLIHQREIIAQVYDVMKEERHQQVMLQELSDNEQRWRAVLEGTGQGVWDWNAQTGKVYYSPVWKSMLGFEEHEIGDSIDEWQTRIHPDDLERTHRDVDAHLKGETSIYDNTHRVLCKGGCYKWIRDIGKVFSRDAQGDPLRVIGSHTDITEEIELKEKLSLLADNAPGMLYQYRIDAEGGISFPFATRGCKDVYGFSSQELKSNVSAILDRIHREDIERISTSIEASKESLAVWEEQYRYDHPIKGLRWIEGRAIPSLMSDGSVIWNGYIYDITERKTQEFALEAARKMADDASRAKSEFLANMSHEIRTPMSGIIGLSQISIGEHRLEVLHERLHKIHHSGRLLLGILNDILDYSKIESGKLGIECQPFFIDGLLDNLRSLFALEADKKQLELIFDSAPELALVYMGDELRIRQVLTNLLGNAIKFTEKGQVRLTVALCKDRPQDKEGLQWLRFDIQDTGIGITAAQKEKLFNAFSQADTSIARKHGGSGLGLVISQRLVEAMQGQGITLESELGKGARFSFELPLSPCSSAQEKEFLALQPQDEDVIGSLTGRILLVEDNLINQEITQSQLKQLGLDVTLAENGQQALDLLEKQTFDLVLMDIQMPVMDGYTATRRLRAQGNKLPVIALTAAAMAEDQQRAADAGMNGHLTKPIETYALFHTLSHWLQALEHHSGDLSEMLLSQVSASVPTEGGSLPPAVSGDIALFDPAEGIAMVGG</sequence>
<evidence type="ECO:0000259" key="9">
    <source>
        <dbReference type="PROSITE" id="PS50112"/>
    </source>
</evidence>
<keyword evidence="6" id="KW-0129">CBS domain</keyword>
<dbReference type="InterPro" id="IPR005467">
    <property type="entry name" value="His_kinase_dom"/>
</dbReference>
<dbReference type="InterPro" id="IPR004358">
    <property type="entry name" value="Sig_transdc_His_kin-like_C"/>
</dbReference>